<proteinExistence type="predicted"/>
<reference evidence="2 3" key="1">
    <citation type="journal article" date="2015" name="Nature">
        <title>rRNA introns, odd ribosomes, and small enigmatic genomes across a large radiation of phyla.</title>
        <authorList>
            <person name="Brown C.T."/>
            <person name="Hug L.A."/>
            <person name="Thomas B.C."/>
            <person name="Sharon I."/>
            <person name="Castelle C.J."/>
            <person name="Singh A."/>
            <person name="Wilkins M.J."/>
            <person name="Williams K.H."/>
            <person name="Banfield J.F."/>
        </authorList>
    </citation>
    <scope>NUCLEOTIDE SEQUENCE [LARGE SCALE GENOMIC DNA]</scope>
</reference>
<organism evidence="2 3">
    <name type="scientific">Candidatus Uhrbacteria bacterium GW2011_GWF2_44_350</name>
    <dbReference type="NCBI Taxonomy" id="1619000"/>
    <lineage>
        <taxon>Bacteria</taxon>
        <taxon>Candidatus Uhriibacteriota</taxon>
    </lineage>
</organism>
<sequence>MIETVAGAGIPGVDEGRDTARGESGPARMSCRCSTVHHTARGENLGDARAPGCQAKSTGAPTRGRVVDVVGSGDD</sequence>
<accession>A0A0G1JJW6</accession>
<evidence type="ECO:0000313" key="2">
    <source>
        <dbReference type="EMBL" id="KKT71673.1"/>
    </source>
</evidence>
<feature type="region of interest" description="Disordered" evidence="1">
    <location>
        <begin position="42"/>
        <end position="75"/>
    </location>
</feature>
<dbReference type="Proteomes" id="UP000034154">
    <property type="component" value="Unassembled WGS sequence"/>
</dbReference>
<comment type="caution">
    <text evidence="2">The sequence shown here is derived from an EMBL/GenBank/DDBJ whole genome shotgun (WGS) entry which is preliminary data.</text>
</comment>
<name>A0A0G1JJW6_9BACT</name>
<evidence type="ECO:0000313" key="3">
    <source>
        <dbReference type="Proteomes" id="UP000034154"/>
    </source>
</evidence>
<dbReference type="EMBL" id="LCJB01000011">
    <property type="protein sequence ID" value="KKT71673.1"/>
    <property type="molecule type" value="Genomic_DNA"/>
</dbReference>
<feature type="compositionally biased region" description="Low complexity" evidence="1">
    <location>
        <begin position="63"/>
        <end position="75"/>
    </location>
</feature>
<evidence type="ECO:0000256" key="1">
    <source>
        <dbReference type="SAM" id="MobiDB-lite"/>
    </source>
</evidence>
<gene>
    <name evidence="2" type="ORF">UW63_C0011G0004</name>
</gene>
<feature type="region of interest" description="Disordered" evidence="1">
    <location>
        <begin position="1"/>
        <end position="29"/>
    </location>
</feature>
<protein>
    <submittedName>
        <fullName evidence="2">Uncharacterized protein</fullName>
    </submittedName>
</protein>
<dbReference type="AlphaFoldDB" id="A0A0G1JJW6"/>